<feature type="region of interest" description="Disordered" evidence="1">
    <location>
        <begin position="16"/>
        <end position="87"/>
    </location>
</feature>
<protein>
    <submittedName>
        <fullName evidence="2">Uncharacterized protein</fullName>
    </submittedName>
</protein>
<accession>A0A9X3EYE0</accession>
<feature type="compositionally biased region" description="Low complexity" evidence="1">
    <location>
        <begin position="50"/>
        <end position="87"/>
    </location>
</feature>
<comment type="caution">
    <text evidence="2">The sequence shown here is derived from an EMBL/GenBank/DDBJ whole genome shotgun (WGS) entry which is preliminary data.</text>
</comment>
<reference evidence="2" key="1">
    <citation type="submission" date="2022-11" db="EMBL/GenBank/DDBJ databases">
        <title>Minimal conservation of predation-associated metabolite biosynthetic gene clusters underscores biosynthetic potential of Myxococcota including descriptions for ten novel species: Archangium lansinium sp. nov., Myxococcus landrumus sp. nov., Nannocystis bai.</title>
        <authorList>
            <person name="Ahearne A."/>
            <person name="Stevens C."/>
            <person name="Phillips K."/>
        </authorList>
    </citation>
    <scope>NUCLEOTIDE SEQUENCE</scope>
    <source>
        <strain evidence="2">Na p29</strain>
    </source>
</reference>
<evidence type="ECO:0000256" key="1">
    <source>
        <dbReference type="SAM" id="MobiDB-lite"/>
    </source>
</evidence>
<evidence type="ECO:0000313" key="2">
    <source>
        <dbReference type="EMBL" id="MCY1012617.1"/>
    </source>
</evidence>
<organism evidence="2 3">
    <name type="scientific">Nannocystis pusilla</name>
    <dbReference type="NCBI Taxonomy" id="889268"/>
    <lineage>
        <taxon>Bacteria</taxon>
        <taxon>Pseudomonadati</taxon>
        <taxon>Myxococcota</taxon>
        <taxon>Polyangia</taxon>
        <taxon>Nannocystales</taxon>
        <taxon>Nannocystaceae</taxon>
        <taxon>Nannocystis</taxon>
    </lineage>
</organism>
<proteinExistence type="predicted"/>
<name>A0A9X3EYE0_9BACT</name>
<keyword evidence="3" id="KW-1185">Reference proteome</keyword>
<dbReference type="EMBL" id="JAPNKE010000002">
    <property type="protein sequence ID" value="MCY1012617.1"/>
    <property type="molecule type" value="Genomic_DNA"/>
</dbReference>
<feature type="compositionally biased region" description="Low complexity" evidence="1">
    <location>
        <begin position="24"/>
        <end position="42"/>
    </location>
</feature>
<dbReference type="Proteomes" id="UP001150924">
    <property type="component" value="Unassembled WGS sequence"/>
</dbReference>
<dbReference type="AlphaFoldDB" id="A0A9X3EYE0"/>
<evidence type="ECO:0000313" key="3">
    <source>
        <dbReference type="Proteomes" id="UP001150924"/>
    </source>
</evidence>
<sequence>MQRIWLTLVVMLACEQKDGDPQGETETAASTATDATGAPDPTGGSGTGGQSSTSESSGAPEPTTGGATSSSSGSEPTPGTSSSDPGGDPAAVCQQFCDRLVACELEGAFDGCPCQPELLSGTNCLQRWQLTAECFEIDTCRSLESGESPCWNDFSAATEWCLFGDDGCELFQEFGGDTPPDGCVYVDECLEAPSRRLVCDAAECTCEIDGAPAGTCAPEGVCDDIKLAPARLDACCGR</sequence>
<dbReference type="RefSeq" id="WP_267776096.1">
    <property type="nucleotide sequence ID" value="NZ_JAPNKE010000002.1"/>
</dbReference>
<gene>
    <name evidence="2" type="ORF">OV079_45215</name>
</gene>